<comment type="caution">
    <text evidence="3">The sequence shown here is derived from an EMBL/GenBank/DDBJ whole genome shotgun (WGS) entry which is preliminary data.</text>
</comment>
<dbReference type="EMBL" id="JADKYB010000022">
    <property type="protein sequence ID" value="MBM9509111.1"/>
    <property type="molecule type" value="Genomic_DNA"/>
</dbReference>
<keyword evidence="4" id="KW-1185">Reference proteome</keyword>
<gene>
    <name evidence="3" type="ORF">ITX44_32105</name>
</gene>
<sequence>MTTHQTTEQTPDRPTDPTADGTADRTHAETYRRGLDLRRAVLGAEHVDRSLGQVSEFARPMQDLVTEYCWGAVWGREALDRKTRSLLNLGMLTALNRSHELAVHVRGARTNGASVAEIQEVLLQTAIYVGVPAALESFRVAEKVLRELGESDGDE</sequence>
<dbReference type="Gene3D" id="1.20.1290.10">
    <property type="entry name" value="AhpD-like"/>
    <property type="match status" value="1"/>
</dbReference>
<dbReference type="InterPro" id="IPR052512">
    <property type="entry name" value="4CMD/NDH-1_regulator"/>
</dbReference>
<name>A0ABS2U2Y4_9ACTN</name>
<dbReference type="PANTHER" id="PTHR33570:SF2">
    <property type="entry name" value="CARBOXYMUCONOLACTONE DECARBOXYLASE-LIKE DOMAIN-CONTAINING PROTEIN"/>
    <property type="match status" value="1"/>
</dbReference>
<dbReference type="Proteomes" id="UP000749040">
    <property type="component" value="Unassembled WGS sequence"/>
</dbReference>
<dbReference type="InterPro" id="IPR003779">
    <property type="entry name" value="CMD-like"/>
</dbReference>
<dbReference type="InterPro" id="IPR029032">
    <property type="entry name" value="AhpD-like"/>
</dbReference>
<dbReference type="RefSeq" id="WP_205361773.1">
    <property type="nucleotide sequence ID" value="NZ_JADKYB010000022.1"/>
</dbReference>
<proteinExistence type="predicted"/>
<feature type="domain" description="Carboxymuconolactone decarboxylase-like" evidence="2">
    <location>
        <begin position="61"/>
        <end position="142"/>
    </location>
</feature>
<evidence type="ECO:0000259" key="2">
    <source>
        <dbReference type="Pfam" id="PF02627"/>
    </source>
</evidence>
<evidence type="ECO:0000313" key="3">
    <source>
        <dbReference type="EMBL" id="MBM9509111.1"/>
    </source>
</evidence>
<evidence type="ECO:0000313" key="4">
    <source>
        <dbReference type="Proteomes" id="UP000749040"/>
    </source>
</evidence>
<accession>A0ABS2U2Y4</accession>
<organism evidence="3 4">
    <name type="scientific">Actinacidiphila acididurans</name>
    <dbReference type="NCBI Taxonomy" id="2784346"/>
    <lineage>
        <taxon>Bacteria</taxon>
        <taxon>Bacillati</taxon>
        <taxon>Actinomycetota</taxon>
        <taxon>Actinomycetes</taxon>
        <taxon>Kitasatosporales</taxon>
        <taxon>Streptomycetaceae</taxon>
        <taxon>Actinacidiphila</taxon>
    </lineage>
</organism>
<reference evidence="3 4" key="1">
    <citation type="submission" date="2021-01" db="EMBL/GenBank/DDBJ databases">
        <title>Streptomyces acididurans sp. nov., isolated from a peat swamp forest soil.</title>
        <authorList>
            <person name="Chantavorakit T."/>
            <person name="Duangmal K."/>
        </authorList>
    </citation>
    <scope>NUCLEOTIDE SEQUENCE [LARGE SCALE GENOMIC DNA]</scope>
    <source>
        <strain evidence="3 4">KK5PA1</strain>
    </source>
</reference>
<protein>
    <submittedName>
        <fullName evidence="3">Carboxymuconolactone decarboxylase family protein</fullName>
    </submittedName>
</protein>
<dbReference type="PANTHER" id="PTHR33570">
    <property type="entry name" value="4-CARBOXYMUCONOLACTONE DECARBOXYLASE FAMILY PROTEIN"/>
    <property type="match status" value="1"/>
</dbReference>
<dbReference type="SUPFAM" id="SSF69118">
    <property type="entry name" value="AhpD-like"/>
    <property type="match status" value="1"/>
</dbReference>
<feature type="region of interest" description="Disordered" evidence="1">
    <location>
        <begin position="1"/>
        <end position="27"/>
    </location>
</feature>
<evidence type="ECO:0000256" key="1">
    <source>
        <dbReference type="SAM" id="MobiDB-lite"/>
    </source>
</evidence>
<dbReference type="Pfam" id="PF02627">
    <property type="entry name" value="CMD"/>
    <property type="match status" value="1"/>
</dbReference>